<sequence length="970" mass="111053">MQFDSDRYELIKHERIEELKSEGYLFRHKLSGARIAVLQNDDENKVFSIGFRTPPEDSTGVPHILEHSVLCGSLKYPVKDPFIELAKGSLNTFLNAMTYPDKTVYPVASCNDTDFKNLMDVYLDAVFHPLIDSRKEVFLQEGWHYEMDTTDSPLKYNGVVYNEMKGAYSSPDEVLSRVCMNSLFPDTSYSTESGGDPENIPDLTYEQFVAFHKKLYHPANSYIYIYGNCDMTERLEYLDREYLSDYEYMEVDSVIKEQKPFDKMVRIETEYPVNEEDDNNKSYFSYNLALESSTDKELCMAIDVLDYALLGAPGAPVRQALIDAGLGEDVYGNFEDGIKQPFYSIVAKNVDGDREEEFLKVIKDTLKDLVKNGLNRQTLFAAINSDEFKYREADFGRFPKGLMYGLDMLDTWLYDDDKVFDTLALNDTYKSLRDKINTGYFEKLIEKYFLDNTHASFVVMKPVMGLTEARDKKTALKLEEYKKSLSKDEIERIVKETAELKKYQSEPSTEEELAKIPLLSREDISKDIVPLYNDEKEVNGVKVIHHNIYTNGILYSTLAFNVNSVKDEDIPYLGLLEAVLGYVSTDKYSYDELSNETDIHTGGIIPSFTFYNNIDNPDVYTAVFGVKFKTLIPELGVAYDLISQMVFHAKYDDYKRMKEILAETKARLITKIIQSGHLTALNVCLAQMSETGWISEMTSGIGFYDFISDLYDNFDSRKEMIAKKLYELTDVIFNRDKLIVSVIGDGEEYIQNEKYLSDFINIVPDKKYPAVTRNIKLSRVKKAYKTAAQVNYVARTGNFLKKGFAYDASLKVLKTILSYDFLWNNVRVMGGAYGCMNDFSVNGRGYFVSYRDPNCGKTNETYEKIADYVRNFDASEREMTKYVIGTFSELDIPMSCSTKGIRSFTSYMCGITEELLKKNRLKALETRAEDIRNLAGIVEAVLKDDYLCVIGNSEAISKDADMFDEILNLS</sequence>
<dbReference type="InterPro" id="IPR013578">
    <property type="entry name" value="Peptidase_M16C_assoc"/>
</dbReference>
<accession>D4S1F2</accession>
<dbReference type="Pfam" id="PF22516">
    <property type="entry name" value="PreP_C"/>
    <property type="match status" value="1"/>
</dbReference>
<dbReference type="GO" id="GO:0016485">
    <property type="term" value="P:protein processing"/>
    <property type="evidence" value="ECO:0007669"/>
    <property type="project" value="TreeGrafter"/>
</dbReference>
<dbReference type="PANTHER" id="PTHR43016">
    <property type="entry name" value="PRESEQUENCE PROTEASE"/>
    <property type="match status" value="1"/>
</dbReference>
<dbReference type="SMART" id="SM01264">
    <property type="entry name" value="M16C_associated"/>
    <property type="match status" value="1"/>
</dbReference>
<dbReference type="Pfam" id="PF05193">
    <property type="entry name" value="Peptidase_M16_C"/>
    <property type="match status" value="1"/>
</dbReference>
<dbReference type="SUPFAM" id="SSF63411">
    <property type="entry name" value="LuxS/MPP-like metallohydrolase"/>
    <property type="match status" value="4"/>
</dbReference>
<evidence type="ECO:0000259" key="1">
    <source>
        <dbReference type="SMART" id="SM01264"/>
    </source>
</evidence>
<dbReference type="PANTHER" id="PTHR43016:SF13">
    <property type="entry name" value="PRESEQUENCE PROTEASE, MITOCHONDRIAL"/>
    <property type="match status" value="1"/>
</dbReference>
<dbReference type="AlphaFoldDB" id="D4S1F2"/>
<keyword evidence="2" id="KW-0378">Hydrolase</keyword>
<dbReference type="STRING" id="45851.BHV86_08745"/>
<protein>
    <submittedName>
        <fullName evidence="2">Peptidase M16 inactive domain protein</fullName>
        <ecNumber evidence="2">3.4.24.-</ecNumber>
    </submittedName>
</protein>
<gene>
    <name evidence="2" type="ORF">BUTYVIB_01922</name>
</gene>
<dbReference type="Pfam" id="PF08367">
    <property type="entry name" value="M16C_assoc"/>
    <property type="match status" value="1"/>
</dbReference>
<dbReference type="EMBL" id="ABWN01000034">
    <property type="protein sequence ID" value="EFF67891.1"/>
    <property type="molecule type" value="Genomic_DNA"/>
</dbReference>
<dbReference type="Gene3D" id="3.30.830.10">
    <property type="entry name" value="Metalloenzyme, LuxS/M16 peptidase-like"/>
    <property type="match status" value="4"/>
</dbReference>
<comment type="caution">
    <text evidence="2">The sequence shown here is derived from an EMBL/GenBank/DDBJ whole genome shotgun (WGS) entry which is preliminary data.</text>
</comment>
<dbReference type="eggNOG" id="COG1026">
    <property type="taxonomic scope" value="Bacteria"/>
</dbReference>
<dbReference type="EC" id="3.4.24.-" evidence="2"/>
<dbReference type="Proteomes" id="UP000006238">
    <property type="component" value="Unassembled WGS sequence"/>
</dbReference>
<keyword evidence="3" id="KW-1185">Reference proteome</keyword>
<dbReference type="GO" id="GO:0046872">
    <property type="term" value="F:metal ion binding"/>
    <property type="evidence" value="ECO:0007669"/>
    <property type="project" value="InterPro"/>
</dbReference>
<dbReference type="InterPro" id="IPR011765">
    <property type="entry name" value="Pept_M16_N"/>
</dbReference>
<feature type="domain" description="Peptidase M16C associated" evidence="1">
    <location>
        <begin position="460"/>
        <end position="710"/>
    </location>
</feature>
<dbReference type="InterPro" id="IPR055130">
    <property type="entry name" value="PreP_C"/>
</dbReference>
<dbReference type="Pfam" id="PF00675">
    <property type="entry name" value="Peptidase_M16"/>
    <property type="match status" value="1"/>
</dbReference>
<dbReference type="RefSeq" id="WP_005603795.1">
    <property type="nucleotide sequence ID" value="NZ_GG663524.1"/>
</dbReference>
<name>D4S1F2_9FIRM</name>
<dbReference type="GeneID" id="98917940"/>
<evidence type="ECO:0000313" key="3">
    <source>
        <dbReference type="Proteomes" id="UP000006238"/>
    </source>
</evidence>
<dbReference type="HOGENOM" id="CLU_009165_1_0_9"/>
<dbReference type="InterPro" id="IPR007863">
    <property type="entry name" value="Peptidase_M16_C"/>
</dbReference>
<dbReference type="InterPro" id="IPR011249">
    <property type="entry name" value="Metalloenz_LuxS/M16"/>
</dbReference>
<reference evidence="2 3" key="1">
    <citation type="submission" date="2010-02" db="EMBL/GenBank/DDBJ databases">
        <authorList>
            <person name="Weinstock G."/>
            <person name="Sodergren E."/>
            <person name="Clifton S."/>
            <person name="Fulton L."/>
            <person name="Fulton B."/>
            <person name="Courtney L."/>
            <person name="Fronick C."/>
            <person name="Harrison M."/>
            <person name="Strong C."/>
            <person name="Farmer C."/>
            <person name="Delahaunty K."/>
            <person name="Markovic C."/>
            <person name="Hall O."/>
            <person name="Minx P."/>
            <person name="Tomlinson C."/>
            <person name="Mitreva M."/>
            <person name="Nelson J."/>
            <person name="Hou S."/>
            <person name="Wollam A."/>
            <person name="Pepin K.H."/>
            <person name="Johnson M."/>
            <person name="Bhonagiri V."/>
            <person name="Zhang X."/>
            <person name="Suruliraj S."/>
            <person name="Warren W."/>
            <person name="Chinwalla A."/>
            <person name="Mardis E.R."/>
            <person name="Wilson R.K."/>
        </authorList>
    </citation>
    <scope>NUCLEOTIDE SEQUENCE [LARGE SCALE GENOMIC DNA]</scope>
    <source>
        <strain evidence="2 3">DSM 2876</strain>
    </source>
</reference>
<dbReference type="FunFam" id="3.30.830.10:FF:000034">
    <property type="entry name" value="presequence protease 1, chloroplastic/mitochondrial"/>
    <property type="match status" value="1"/>
</dbReference>
<proteinExistence type="predicted"/>
<evidence type="ECO:0000313" key="2">
    <source>
        <dbReference type="EMBL" id="EFF67891.1"/>
    </source>
</evidence>
<organism evidence="2 3">
    <name type="scientific">Eshraghiella crossota DSM 2876</name>
    <dbReference type="NCBI Taxonomy" id="511680"/>
    <lineage>
        <taxon>Bacteria</taxon>
        <taxon>Bacillati</taxon>
        <taxon>Bacillota</taxon>
        <taxon>Clostridia</taxon>
        <taxon>Lachnospirales</taxon>
        <taxon>Lachnospiraceae</taxon>
        <taxon>Eshraghiella</taxon>
    </lineage>
</organism>
<dbReference type="GO" id="GO:0004222">
    <property type="term" value="F:metalloendopeptidase activity"/>
    <property type="evidence" value="ECO:0007669"/>
    <property type="project" value="TreeGrafter"/>
</dbReference>